<dbReference type="Proteomes" id="UP001501570">
    <property type="component" value="Unassembled WGS sequence"/>
</dbReference>
<reference evidence="2" key="1">
    <citation type="journal article" date="2019" name="Int. J. Syst. Evol. Microbiol.">
        <title>The Global Catalogue of Microorganisms (GCM) 10K type strain sequencing project: providing services to taxonomists for standard genome sequencing and annotation.</title>
        <authorList>
            <consortium name="The Broad Institute Genomics Platform"/>
            <consortium name="The Broad Institute Genome Sequencing Center for Infectious Disease"/>
            <person name="Wu L."/>
            <person name="Ma J."/>
        </authorList>
    </citation>
    <scope>NUCLEOTIDE SEQUENCE [LARGE SCALE GENOMIC DNA]</scope>
    <source>
        <strain evidence="2">JCM 18304</strain>
    </source>
</reference>
<keyword evidence="2" id="KW-1185">Reference proteome</keyword>
<comment type="caution">
    <text evidence="1">The sequence shown here is derived from an EMBL/GenBank/DDBJ whole genome shotgun (WGS) entry which is preliminary data.</text>
</comment>
<accession>A0ABP9SPD5</accession>
<evidence type="ECO:0000313" key="2">
    <source>
        <dbReference type="Proteomes" id="UP001501570"/>
    </source>
</evidence>
<protein>
    <recommendedName>
        <fullName evidence="3">Holin</fullName>
    </recommendedName>
</protein>
<sequence>MSQYSPTPVPTTPTQTKYPWRAVARTVFAGIIGGLTLLPEIAADAHIGTVPTVAQVLAVTGAITRILALPSVDAWLTTYLPWLGAAPSRPSAP</sequence>
<dbReference type="EMBL" id="BAABJQ010000034">
    <property type="protein sequence ID" value="GAA5198797.1"/>
    <property type="molecule type" value="Genomic_DNA"/>
</dbReference>
<proteinExistence type="predicted"/>
<name>A0ABP9SPD5_9ACTN</name>
<evidence type="ECO:0000313" key="1">
    <source>
        <dbReference type="EMBL" id="GAA5198797.1"/>
    </source>
</evidence>
<organism evidence="1 2">
    <name type="scientific">Rugosimonospora acidiphila</name>
    <dbReference type="NCBI Taxonomy" id="556531"/>
    <lineage>
        <taxon>Bacteria</taxon>
        <taxon>Bacillati</taxon>
        <taxon>Actinomycetota</taxon>
        <taxon>Actinomycetes</taxon>
        <taxon>Micromonosporales</taxon>
        <taxon>Micromonosporaceae</taxon>
        <taxon>Rugosimonospora</taxon>
    </lineage>
</organism>
<evidence type="ECO:0008006" key="3">
    <source>
        <dbReference type="Google" id="ProtNLM"/>
    </source>
</evidence>
<gene>
    <name evidence="1" type="ORF">GCM10023322_73020</name>
</gene>